<dbReference type="GO" id="GO:0006508">
    <property type="term" value="P:proteolysis"/>
    <property type="evidence" value="ECO:0007669"/>
    <property type="project" value="UniProtKB-KW"/>
</dbReference>
<gene>
    <name evidence="1" type="primary">gseA_1</name>
    <name evidence="1" type="ORF">NCTC11807_01181</name>
</gene>
<protein>
    <submittedName>
        <fullName evidence="1">V8 protease</fullName>
        <ecNumber evidence="1">3.4.21.19</ecNumber>
    </submittedName>
</protein>
<proteinExistence type="predicted"/>
<dbReference type="AlphaFoldDB" id="A0A380H1E9"/>
<name>A0A380H1E9_9STAP</name>
<evidence type="ECO:0000313" key="2">
    <source>
        <dbReference type="Proteomes" id="UP000255425"/>
    </source>
</evidence>
<organism evidence="1 2">
    <name type="scientific">Staphylococcus saccharolyticus</name>
    <dbReference type="NCBI Taxonomy" id="33028"/>
    <lineage>
        <taxon>Bacteria</taxon>
        <taxon>Bacillati</taxon>
        <taxon>Bacillota</taxon>
        <taxon>Bacilli</taxon>
        <taxon>Bacillales</taxon>
        <taxon>Staphylococcaceae</taxon>
        <taxon>Staphylococcus</taxon>
    </lineage>
</organism>
<sequence length="75" mass="8568">MCSIAMVTLATTTLINTSYESETHHSQNHTLHQPSQNNVLDITQSHKNIQPSQAKNYPSVIFPNNNWHQVFNTTY</sequence>
<keyword evidence="2" id="KW-1185">Reference proteome</keyword>
<keyword evidence="1" id="KW-0378">Hydrolase</keyword>
<dbReference type="EC" id="3.4.21.19" evidence="1"/>
<keyword evidence="1" id="KW-0645">Protease</keyword>
<reference evidence="1 2" key="1">
    <citation type="submission" date="2018-06" db="EMBL/GenBank/DDBJ databases">
        <authorList>
            <consortium name="Pathogen Informatics"/>
            <person name="Doyle S."/>
        </authorList>
    </citation>
    <scope>NUCLEOTIDE SEQUENCE [LARGE SCALE GENOMIC DNA]</scope>
    <source>
        <strain evidence="1 2">NCTC11807</strain>
    </source>
</reference>
<dbReference type="Proteomes" id="UP000255425">
    <property type="component" value="Unassembled WGS sequence"/>
</dbReference>
<dbReference type="GO" id="GO:0008233">
    <property type="term" value="F:peptidase activity"/>
    <property type="evidence" value="ECO:0007669"/>
    <property type="project" value="UniProtKB-KW"/>
</dbReference>
<accession>A0A380H1E9</accession>
<evidence type="ECO:0000313" key="1">
    <source>
        <dbReference type="EMBL" id="SUM70389.1"/>
    </source>
</evidence>
<dbReference type="EMBL" id="UHDZ01000001">
    <property type="protein sequence ID" value="SUM70389.1"/>
    <property type="molecule type" value="Genomic_DNA"/>
</dbReference>